<keyword evidence="3" id="KW-1185">Reference proteome</keyword>
<gene>
    <name evidence="2" type="ORF">DY000_02040952</name>
</gene>
<dbReference type="EMBL" id="QGKV02001507">
    <property type="protein sequence ID" value="KAF3528932.1"/>
    <property type="molecule type" value="Genomic_DNA"/>
</dbReference>
<comment type="caution">
    <text evidence="2">The sequence shown here is derived from an EMBL/GenBank/DDBJ whole genome shotgun (WGS) entry which is preliminary data.</text>
</comment>
<evidence type="ECO:0000313" key="3">
    <source>
        <dbReference type="Proteomes" id="UP000266723"/>
    </source>
</evidence>
<feature type="compositionally biased region" description="Polar residues" evidence="1">
    <location>
        <begin position="124"/>
        <end position="136"/>
    </location>
</feature>
<feature type="region of interest" description="Disordered" evidence="1">
    <location>
        <begin position="81"/>
        <end position="146"/>
    </location>
</feature>
<evidence type="ECO:0008006" key="4">
    <source>
        <dbReference type="Google" id="ProtNLM"/>
    </source>
</evidence>
<accession>A0ABQ7B9C5</accession>
<feature type="compositionally biased region" description="Basic and acidic residues" evidence="1">
    <location>
        <begin position="137"/>
        <end position="146"/>
    </location>
</feature>
<proteinExistence type="predicted"/>
<evidence type="ECO:0000313" key="2">
    <source>
        <dbReference type="EMBL" id="KAF3528932.1"/>
    </source>
</evidence>
<reference evidence="2 3" key="1">
    <citation type="journal article" date="2020" name="BMC Genomics">
        <title>Intraspecific diversification of the crop wild relative Brassica cretica Lam. using demographic model selection.</title>
        <authorList>
            <person name="Kioukis A."/>
            <person name="Michalopoulou V.A."/>
            <person name="Briers L."/>
            <person name="Pirintsos S."/>
            <person name="Studholme D.J."/>
            <person name="Pavlidis P."/>
            <person name="Sarris P.F."/>
        </authorList>
    </citation>
    <scope>NUCLEOTIDE SEQUENCE [LARGE SCALE GENOMIC DNA]</scope>
    <source>
        <strain evidence="3">cv. PFS-1207/04</strain>
    </source>
</reference>
<name>A0ABQ7B9C5_BRACR</name>
<dbReference type="Proteomes" id="UP000266723">
    <property type="component" value="Unassembled WGS sequence"/>
</dbReference>
<evidence type="ECO:0000256" key="1">
    <source>
        <dbReference type="SAM" id="MobiDB-lite"/>
    </source>
</evidence>
<protein>
    <recommendedName>
        <fullName evidence="4">TPX2 C-terminal domain-containing protein</fullName>
    </recommendedName>
</protein>
<sequence length="146" mass="16556">MFTSGCNIYRSSRVTALIPRNLQVPKDKSTGPTGPEHEALESLRFQRRIVRDYEFLHDVNRPKPATSLRISIRPLSISGKSTLLQVQTRPRPKKNPEKEISERRPFHAKPKGPATKKLMLMPTEASNVFPSGLGQTRENDFRPQAP</sequence>
<feature type="compositionally biased region" description="Basic and acidic residues" evidence="1">
    <location>
        <begin position="94"/>
        <end position="105"/>
    </location>
</feature>
<organism evidence="2 3">
    <name type="scientific">Brassica cretica</name>
    <name type="common">Mustard</name>
    <dbReference type="NCBI Taxonomy" id="69181"/>
    <lineage>
        <taxon>Eukaryota</taxon>
        <taxon>Viridiplantae</taxon>
        <taxon>Streptophyta</taxon>
        <taxon>Embryophyta</taxon>
        <taxon>Tracheophyta</taxon>
        <taxon>Spermatophyta</taxon>
        <taxon>Magnoliopsida</taxon>
        <taxon>eudicotyledons</taxon>
        <taxon>Gunneridae</taxon>
        <taxon>Pentapetalae</taxon>
        <taxon>rosids</taxon>
        <taxon>malvids</taxon>
        <taxon>Brassicales</taxon>
        <taxon>Brassicaceae</taxon>
        <taxon>Brassiceae</taxon>
        <taxon>Brassica</taxon>
    </lineage>
</organism>